<dbReference type="InParanoid" id="A0A0G4FSZ9"/>
<dbReference type="SUPFAM" id="SSF53474">
    <property type="entry name" value="alpha/beta-Hydrolases"/>
    <property type="match status" value="1"/>
</dbReference>
<feature type="compositionally biased region" description="Low complexity" evidence="1">
    <location>
        <begin position="98"/>
        <end position="110"/>
    </location>
</feature>
<dbReference type="PANTHER" id="PTHR46438">
    <property type="entry name" value="ALPHA/BETA-HYDROLASES SUPERFAMILY PROTEIN"/>
    <property type="match status" value="1"/>
</dbReference>
<dbReference type="PRINTS" id="PR00111">
    <property type="entry name" value="ABHYDROLASE"/>
</dbReference>
<dbReference type="InterPro" id="IPR000073">
    <property type="entry name" value="AB_hydrolase_1"/>
</dbReference>
<organism evidence="3 4">
    <name type="scientific">Vitrella brassicaformis (strain CCMP3155)</name>
    <dbReference type="NCBI Taxonomy" id="1169540"/>
    <lineage>
        <taxon>Eukaryota</taxon>
        <taxon>Sar</taxon>
        <taxon>Alveolata</taxon>
        <taxon>Colpodellida</taxon>
        <taxon>Vitrellaceae</taxon>
        <taxon>Vitrella</taxon>
    </lineage>
</organism>
<evidence type="ECO:0000259" key="2">
    <source>
        <dbReference type="Pfam" id="PF12697"/>
    </source>
</evidence>
<dbReference type="PANTHER" id="PTHR46438:SF2">
    <property type="entry name" value="ALPHA_BETA-HYDROLASES SUPERFAMILY PROTEIN"/>
    <property type="match status" value="1"/>
</dbReference>
<accession>A0A0G4FSZ9</accession>
<dbReference type="Pfam" id="PF12697">
    <property type="entry name" value="Abhydrolase_6"/>
    <property type="match status" value="1"/>
</dbReference>
<protein>
    <recommendedName>
        <fullName evidence="2">AB hydrolase-1 domain-containing protein</fullName>
    </recommendedName>
</protein>
<dbReference type="EMBL" id="CDMY01000496">
    <property type="protein sequence ID" value="CEM17793.1"/>
    <property type="molecule type" value="Genomic_DNA"/>
</dbReference>
<evidence type="ECO:0000313" key="3">
    <source>
        <dbReference type="EMBL" id="CEM17793.1"/>
    </source>
</evidence>
<reference evidence="3 4" key="1">
    <citation type="submission" date="2014-11" db="EMBL/GenBank/DDBJ databases">
        <authorList>
            <person name="Zhu J."/>
            <person name="Qi W."/>
            <person name="Song R."/>
        </authorList>
    </citation>
    <scope>NUCLEOTIDE SEQUENCE [LARGE SCALE GENOMIC DNA]</scope>
</reference>
<dbReference type="OrthoDB" id="408373at2759"/>
<evidence type="ECO:0000313" key="4">
    <source>
        <dbReference type="Proteomes" id="UP000041254"/>
    </source>
</evidence>
<dbReference type="Proteomes" id="UP000041254">
    <property type="component" value="Unassembled WGS sequence"/>
</dbReference>
<dbReference type="Gene3D" id="3.40.50.1820">
    <property type="entry name" value="alpha/beta hydrolase"/>
    <property type="match status" value="1"/>
</dbReference>
<dbReference type="InterPro" id="IPR029058">
    <property type="entry name" value="AB_hydrolase_fold"/>
</dbReference>
<evidence type="ECO:0000256" key="1">
    <source>
        <dbReference type="SAM" id="MobiDB-lite"/>
    </source>
</evidence>
<keyword evidence="4" id="KW-1185">Reference proteome</keyword>
<dbReference type="STRING" id="1169540.A0A0G4FSZ9"/>
<gene>
    <name evidence="3" type="ORF">Vbra_456</name>
</gene>
<sequence>MTRSPKICADTVMHLTKMDPAAASASPQPTRRRRPALRISPALIFIAASSLFQRAISSSSFAPSSASSAFVRSSSLLRPSRQPALRCTSSLDTHVDMHQQPQQHQQQQQQEEANRHLVAPPRTDTAADVEQQRVQPEGKTYTYQGHECYYQELPPQPQGRPETTAMVMVHGFGINSCHFEKNVEALAKAGVHVYCPDLLGFGQSEKPVNVTYCSELWAGQVEHFIDTVVRRPCVVVGNSIGGYVGMQVAADRPDVVSGLALLNSAGRWGVLNPLGVEVPLLRWRPLANWLGRLLFNNARQPEQIRQTLEQVYVDKSAVTDTLVQSILEPAQGDAADEAGPVLFGSLFVAPKGRSWPQLLGGPDNYKGPLLLLWGQRDPWIVPFYADMLLQMRPDSTLHWINAGHCPHHERPDKVNNLLIEWIQNEVTHERDDRHQQHTWGEAVLAAKDTDSHSGQTRIAFVKPIDGEGEEKEVEGEGEMGRREVASKIKSNRRPVVRRTEWEWEM</sequence>
<dbReference type="PhylomeDB" id="A0A0G4FSZ9"/>
<name>A0A0G4FSZ9_VITBC</name>
<feature type="domain" description="AB hydrolase-1" evidence="2">
    <location>
        <begin position="167"/>
        <end position="415"/>
    </location>
</feature>
<dbReference type="VEuPathDB" id="CryptoDB:Vbra_456"/>
<dbReference type="AlphaFoldDB" id="A0A0G4FSZ9"/>
<feature type="region of interest" description="Disordered" evidence="1">
    <location>
        <begin position="95"/>
        <end position="114"/>
    </location>
</feature>
<proteinExistence type="predicted"/>